<name>A0A645EG99_9ZZZZ</name>
<evidence type="ECO:0000256" key="1">
    <source>
        <dbReference type="SAM" id="MobiDB-lite"/>
    </source>
</evidence>
<reference evidence="3" key="1">
    <citation type="submission" date="2019-08" db="EMBL/GenBank/DDBJ databases">
        <authorList>
            <person name="Kucharzyk K."/>
            <person name="Murdoch R.W."/>
            <person name="Higgins S."/>
            <person name="Loffler F."/>
        </authorList>
    </citation>
    <scope>NUCLEOTIDE SEQUENCE</scope>
</reference>
<organism evidence="3">
    <name type="scientific">bioreactor metagenome</name>
    <dbReference type="NCBI Taxonomy" id="1076179"/>
    <lineage>
        <taxon>unclassified sequences</taxon>
        <taxon>metagenomes</taxon>
        <taxon>ecological metagenomes</taxon>
    </lineage>
</organism>
<gene>
    <name evidence="3" type="ORF">SDC9_148245</name>
</gene>
<evidence type="ECO:0000313" key="3">
    <source>
        <dbReference type="EMBL" id="MPN01045.1"/>
    </source>
</evidence>
<dbReference type="Pfam" id="PF05239">
    <property type="entry name" value="PRC"/>
    <property type="match status" value="2"/>
</dbReference>
<protein>
    <recommendedName>
        <fullName evidence="2">PRC-barrel domain-containing protein</fullName>
    </recommendedName>
</protein>
<dbReference type="EMBL" id="VSSQ01047066">
    <property type="protein sequence ID" value="MPN01045.1"/>
    <property type="molecule type" value="Genomic_DNA"/>
</dbReference>
<sequence>MKASRKFLSLPIVSLSEGQHIGYVKSLVIDAQTKSLAAIAVDLKGFFKDQRIIPYNKVVSVGEDAITIDKGVHVEKSASLPEMLSLIKEKLTIIGTRVITQSGKTLGVAEEYYIDPETGRITQIEISGGKLEGLLNGRALLQAEYISTIGHDVIVAEKGSESHLVSADKGLSDSFKSLIHSTSHLASETTLSIGKYFKKDKPLDLTQEPFDEEVSFLDPEGESDDQANPKISDATDLAMQPSENTSAEDSNSALNPISKEPLG</sequence>
<dbReference type="InterPro" id="IPR011033">
    <property type="entry name" value="PRC_barrel-like_sf"/>
</dbReference>
<proteinExistence type="predicted"/>
<dbReference type="SUPFAM" id="SSF50346">
    <property type="entry name" value="PRC-barrel domain"/>
    <property type="match status" value="2"/>
</dbReference>
<feature type="compositionally biased region" description="Polar residues" evidence="1">
    <location>
        <begin position="241"/>
        <end position="255"/>
    </location>
</feature>
<feature type="domain" description="PRC-barrel" evidence="2">
    <location>
        <begin position="93"/>
        <end position="156"/>
    </location>
</feature>
<dbReference type="InterPro" id="IPR027275">
    <property type="entry name" value="PRC-brl_dom"/>
</dbReference>
<accession>A0A645EG99</accession>
<dbReference type="Gene3D" id="2.30.30.240">
    <property type="entry name" value="PRC-barrel domain"/>
    <property type="match status" value="2"/>
</dbReference>
<dbReference type="AlphaFoldDB" id="A0A645EG99"/>
<comment type="caution">
    <text evidence="3">The sequence shown here is derived from an EMBL/GenBank/DDBJ whole genome shotgun (WGS) entry which is preliminary data.</text>
</comment>
<feature type="domain" description="PRC-barrel" evidence="2">
    <location>
        <begin position="4"/>
        <end position="69"/>
    </location>
</feature>
<feature type="compositionally biased region" description="Acidic residues" evidence="1">
    <location>
        <begin position="216"/>
        <end position="225"/>
    </location>
</feature>
<evidence type="ECO:0000259" key="2">
    <source>
        <dbReference type="Pfam" id="PF05239"/>
    </source>
</evidence>
<feature type="region of interest" description="Disordered" evidence="1">
    <location>
        <begin position="216"/>
        <end position="263"/>
    </location>
</feature>